<organism evidence="2 3">
    <name type="scientific">Amycolatopsis magusensis</name>
    <dbReference type="NCBI Taxonomy" id="882444"/>
    <lineage>
        <taxon>Bacteria</taxon>
        <taxon>Bacillati</taxon>
        <taxon>Actinomycetota</taxon>
        <taxon>Actinomycetes</taxon>
        <taxon>Pseudonocardiales</taxon>
        <taxon>Pseudonocardiaceae</taxon>
        <taxon>Amycolatopsis</taxon>
    </lineage>
</organism>
<name>A0ABS4Q3F6_9PSEU</name>
<accession>A0ABS4Q3F6</accession>
<keyword evidence="3" id="KW-1185">Reference proteome</keyword>
<protein>
    <recommendedName>
        <fullName evidence="4">Glyoxalase-like domain-containing protein</fullName>
    </recommendedName>
</protein>
<feature type="compositionally biased region" description="Basic residues" evidence="1">
    <location>
        <begin position="66"/>
        <end position="83"/>
    </location>
</feature>
<feature type="region of interest" description="Disordered" evidence="1">
    <location>
        <begin position="54"/>
        <end position="106"/>
    </location>
</feature>
<evidence type="ECO:0000256" key="1">
    <source>
        <dbReference type="SAM" id="MobiDB-lite"/>
    </source>
</evidence>
<dbReference type="Proteomes" id="UP000741013">
    <property type="component" value="Unassembled WGS sequence"/>
</dbReference>
<evidence type="ECO:0000313" key="2">
    <source>
        <dbReference type="EMBL" id="MBP2185336.1"/>
    </source>
</evidence>
<evidence type="ECO:0008006" key="4">
    <source>
        <dbReference type="Google" id="ProtNLM"/>
    </source>
</evidence>
<sequence>MQAPPDVLPRLVERVTATSAGLAAHLARFEGLHILMFSAPDIDAAAARLSAAGVGHGGVNTPGSRRTQRRAGPRGRRALRRGRGTREHDRAVRALPRPSGQAGRPGTRVFDLAGARLIIVPESGLAALLPGERPAALPALVACTVAVRDLDTTGESLLDNGIAAHRTPSGDLFVPAAGALGTAIVFH</sequence>
<reference evidence="2 3" key="1">
    <citation type="submission" date="2021-03" db="EMBL/GenBank/DDBJ databases">
        <title>Sequencing the genomes of 1000 actinobacteria strains.</title>
        <authorList>
            <person name="Klenk H.-P."/>
        </authorList>
    </citation>
    <scope>NUCLEOTIDE SEQUENCE [LARGE SCALE GENOMIC DNA]</scope>
    <source>
        <strain evidence="2 3">DSM 45510</strain>
    </source>
</reference>
<dbReference type="EMBL" id="JAGGMS010000001">
    <property type="protein sequence ID" value="MBP2185336.1"/>
    <property type="molecule type" value="Genomic_DNA"/>
</dbReference>
<proteinExistence type="predicted"/>
<gene>
    <name evidence="2" type="ORF">JOM49_006862</name>
</gene>
<evidence type="ECO:0000313" key="3">
    <source>
        <dbReference type="Proteomes" id="UP000741013"/>
    </source>
</evidence>
<comment type="caution">
    <text evidence="2">The sequence shown here is derived from an EMBL/GenBank/DDBJ whole genome shotgun (WGS) entry which is preliminary data.</text>
</comment>